<keyword evidence="5" id="KW-0732">Signal</keyword>
<dbReference type="PROSITE" id="PS51318">
    <property type="entry name" value="TAT"/>
    <property type="match status" value="1"/>
</dbReference>
<evidence type="ECO:0000256" key="2">
    <source>
        <dbReference type="ARBA" id="ARBA00004776"/>
    </source>
</evidence>
<protein>
    <recommendedName>
        <fullName evidence="11">Murein endopeptidase K</fullName>
    </recommendedName>
</protein>
<name>A0A1J5R576_9ZZZZ</name>
<evidence type="ECO:0000256" key="11">
    <source>
        <dbReference type="ARBA" id="ARBA00093666"/>
    </source>
</evidence>
<evidence type="ECO:0000256" key="6">
    <source>
        <dbReference type="ARBA" id="ARBA00022801"/>
    </source>
</evidence>
<accession>A0A1J5R576</accession>
<keyword evidence="9" id="KW-0961">Cell wall biogenesis/degradation</keyword>
<comment type="caution">
    <text evidence="12">The sequence shown here is derived from an EMBL/GenBank/DDBJ whole genome shotgun (WGS) entry which is preliminary data.</text>
</comment>
<dbReference type="InterPro" id="IPR006311">
    <property type="entry name" value="TAT_signal"/>
</dbReference>
<evidence type="ECO:0000313" key="12">
    <source>
        <dbReference type="EMBL" id="OIQ91049.1"/>
    </source>
</evidence>
<dbReference type="GO" id="GO:0006508">
    <property type="term" value="P:proteolysis"/>
    <property type="evidence" value="ECO:0007669"/>
    <property type="project" value="UniProtKB-KW"/>
</dbReference>
<dbReference type="PANTHER" id="PTHR37425">
    <property type="match status" value="1"/>
</dbReference>
<dbReference type="PANTHER" id="PTHR37425:SF1">
    <property type="entry name" value="OUTER MEMBRANE PROTEIN"/>
    <property type="match status" value="1"/>
</dbReference>
<dbReference type="GO" id="GO:0008237">
    <property type="term" value="F:metallopeptidase activity"/>
    <property type="evidence" value="ECO:0007669"/>
    <property type="project" value="UniProtKB-KW"/>
</dbReference>
<evidence type="ECO:0000256" key="1">
    <source>
        <dbReference type="ARBA" id="ARBA00001947"/>
    </source>
</evidence>
<dbReference type="InterPro" id="IPR010275">
    <property type="entry name" value="MepK"/>
</dbReference>
<comment type="pathway">
    <text evidence="2">Cell wall biogenesis; cell wall polysaccharide biosynthesis.</text>
</comment>
<keyword evidence="8" id="KW-0482">Metalloprotease</keyword>
<evidence type="ECO:0000256" key="10">
    <source>
        <dbReference type="ARBA" id="ARBA00093448"/>
    </source>
</evidence>
<evidence type="ECO:0000256" key="9">
    <source>
        <dbReference type="ARBA" id="ARBA00023316"/>
    </source>
</evidence>
<gene>
    <name evidence="12" type="ORF">GALL_270150</name>
</gene>
<evidence type="ECO:0000256" key="4">
    <source>
        <dbReference type="ARBA" id="ARBA00022723"/>
    </source>
</evidence>
<keyword evidence="7" id="KW-0862">Zinc</keyword>
<dbReference type="Pfam" id="PF05951">
    <property type="entry name" value="Peptidase_M15_2"/>
    <property type="match status" value="1"/>
</dbReference>
<sequence>MLSRRNFLALTAAASASTLIATPAQAALRTHMERIIHLHNIHTGESLRTVYWHDGRYRTSALRQLNHLLRDHYSGAVHVMDPHVIDVLAALQHRVAGNKPLQIVSGYRTPQTNAMLASLSDGVAQHSLHMEGKAVDIRVEGVSVHHLGRAAKSLHAGGVGQYPASNFVHVDVGRVRYW</sequence>
<organism evidence="12">
    <name type="scientific">mine drainage metagenome</name>
    <dbReference type="NCBI Taxonomy" id="410659"/>
    <lineage>
        <taxon>unclassified sequences</taxon>
        <taxon>metagenomes</taxon>
        <taxon>ecological metagenomes</taxon>
    </lineage>
</organism>
<keyword evidence="6" id="KW-0378">Hydrolase</keyword>
<dbReference type="GO" id="GO:0071555">
    <property type="term" value="P:cell wall organization"/>
    <property type="evidence" value="ECO:0007669"/>
    <property type="project" value="UniProtKB-KW"/>
</dbReference>
<evidence type="ECO:0000256" key="5">
    <source>
        <dbReference type="ARBA" id="ARBA00022729"/>
    </source>
</evidence>
<reference evidence="12" key="1">
    <citation type="submission" date="2016-10" db="EMBL/GenBank/DDBJ databases">
        <title>Sequence of Gallionella enrichment culture.</title>
        <authorList>
            <person name="Poehlein A."/>
            <person name="Muehling M."/>
            <person name="Daniel R."/>
        </authorList>
    </citation>
    <scope>NUCLEOTIDE SEQUENCE</scope>
</reference>
<dbReference type="SUPFAM" id="SSF55166">
    <property type="entry name" value="Hedgehog/DD-peptidase"/>
    <property type="match status" value="1"/>
</dbReference>
<dbReference type="AlphaFoldDB" id="A0A1J5R576"/>
<dbReference type="InterPro" id="IPR009045">
    <property type="entry name" value="Zn_M74/Hedgehog-like"/>
</dbReference>
<comment type="similarity">
    <text evidence="10">Belongs to the peptidase M15 family.</text>
</comment>
<dbReference type="GO" id="GO:0046872">
    <property type="term" value="F:metal ion binding"/>
    <property type="evidence" value="ECO:0007669"/>
    <property type="project" value="UniProtKB-KW"/>
</dbReference>
<proteinExistence type="inferred from homology"/>
<dbReference type="Gene3D" id="3.30.1380.10">
    <property type="match status" value="1"/>
</dbReference>
<keyword evidence="4" id="KW-0479">Metal-binding</keyword>
<evidence type="ECO:0000256" key="8">
    <source>
        <dbReference type="ARBA" id="ARBA00023049"/>
    </source>
</evidence>
<dbReference type="EMBL" id="MLJW01000271">
    <property type="protein sequence ID" value="OIQ91049.1"/>
    <property type="molecule type" value="Genomic_DNA"/>
</dbReference>
<comment type="cofactor">
    <cofactor evidence="1">
        <name>Zn(2+)</name>
        <dbReference type="ChEBI" id="CHEBI:29105"/>
    </cofactor>
</comment>
<evidence type="ECO:0000256" key="3">
    <source>
        <dbReference type="ARBA" id="ARBA00022670"/>
    </source>
</evidence>
<evidence type="ECO:0000256" key="7">
    <source>
        <dbReference type="ARBA" id="ARBA00022833"/>
    </source>
</evidence>
<keyword evidence="3" id="KW-0645">Protease</keyword>